<organism evidence="2 3">
    <name type="scientific">Blautia argi</name>
    <dbReference type="NCBI Taxonomy" id="1912897"/>
    <lineage>
        <taxon>Bacteria</taxon>
        <taxon>Bacillati</taxon>
        <taxon>Bacillota</taxon>
        <taxon>Clostridia</taxon>
        <taxon>Lachnospirales</taxon>
        <taxon>Lachnospiraceae</taxon>
        <taxon>Blautia</taxon>
    </lineage>
</organism>
<dbReference type="SUPFAM" id="SSF143100">
    <property type="entry name" value="TTHA1013/TTHA0281-like"/>
    <property type="match status" value="1"/>
</dbReference>
<evidence type="ECO:0000259" key="1">
    <source>
        <dbReference type="Pfam" id="PF15919"/>
    </source>
</evidence>
<dbReference type="OrthoDB" id="5419659at2"/>
<proteinExistence type="predicted"/>
<dbReference type="RefSeq" id="WP_111920311.1">
    <property type="nucleotide sequence ID" value="NZ_CP030280.1"/>
</dbReference>
<sequence>MGKLFYPAIFHKAEEGGFWISFPDIPECLTEGDDMQQAYEMAVEALGLALVNRKEEKEEIPVPSEIDRIQEEDGTLVIVEFDIQEYLRKHNSKAVKKTLSIPEWLNEEATAMGVNFSQVLQEALMNKLNIGR</sequence>
<dbReference type="EMBL" id="CP030280">
    <property type="protein sequence ID" value="AWY98825.1"/>
    <property type="molecule type" value="Genomic_DNA"/>
</dbReference>
<dbReference type="InterPro" id="IPR035069">
    <property type="entry name" value="TTHA1013/TTHA0281-like"/>
</dbReference>
<name>A0A2Z4UCN2_9FIRM</name>
<reference evidence="3" key="1">
    <citation type="submission" date="2018-06" db="EMBL/GenBank/DDBJ databases">
        <title>Description of Blautia argi sp. nov., a new anaerobic isolated from dog feces.</title>
        <authorList>
            <person name="Chang Y.-H."/>
            <person name="Paek J."/>
            <person name="Shin Y."/>
        </authorList>
    </citation>
    <scope>NUCLEOTIDE SEQUENCE [LARGE SCALE GENOMIC DNA]</scope>
    <source>
        <strain evidence="3">KCTC 15426</strain>
    </source>
</reference>
<gene>
    <name evidence="2" type="ORF">DQQ01_12505</name>
</gene>
<dbReference type="PANTHER" id="PTHR34504">
    <property type="entry name" value="ANTITOXIN HICB"/>
    <property type="match status" value="1"/>
</dbReference>
<dbReference type="InterPro" id="IPR051404">
    <property type="entry name" value="TA_system_antitoxin"/>
</dbReference>
<feature type="domain" description="HicB-like antitoxin of toxin-antitoxin system" evidence="1">
    <location>
        <begin position="6"/>
        <end position="106"/>
    </location>
</feature>
<evidence type="ECO:0000313" key="3">
    <source>
        <dbReference type="Proteomes" id="UP000250003"/>
    </source>
</evidence>
<protein>
    <submittedName>
        <fullName evidence="2">Type II toxin-antitoxin system HicB family antitoxin</fullName>
    </submittedName>
</protein>
<dbReference type="PANTHER" id="PTHR34504:SF4">
    <property type="entry name" value="ANTITOXIN HICB"/>
    <property type="match status" value="1"/>
</dbReference>
<dbReference type="InterPro" id="IPR031807">
    <property type="entry name" value="HicB-like"/>
</dbReference>
<evidence type="ECO:0000313" key="2">
    <source>
        <dbReference type="EMBL" id="AWY98825.1"/>
    </source>
</evidence>
<dbReference type="Gene3D" id="3.30.160.250">
    <property type="match status" value="1"/>
</dbReference>
<dbReference type="KEGG" id="blau:DQQ01_12505"/>
<accession>A0A2Z4UCN2</accession>
<dbReference type="AlphaFoldDB" id="A0A2Z4UCN2"/>
<dbReference type="Pfam" id="PF15919">
    <property type="entry name" value="HicB_lk_antitox"/>
    <property type="match status" value="1"/>
</dbReference>
<keyword evidence="3" id="KW-1185">Reference proteome</keyword>
<dbReference type="Proteomes" id="UP000250003">
    <property type="component" value="Chromosome"/>
</dbReference>